<dbReference type="Gene3D" id="1.10.10.10">
    <property type="entry name" value="Winged helix-like DNA-binding domain superfamily/Winged helix DNA-binding domain"/>
    <property type="match status" value="1"/>
</dbReference>
<evidence type="ECO:0000259" key="6">
    <source>
        <dbReference type="Pfam" id="PF04542"/>
    </source>
</evidence>
<accession>A0ABQ6GQM4</accession>
<dbReference type="InterPro" id="IPR013324">
    <property type="entry name" value="RNA_pol_sigma_r3/r4-like"/>
</dbReference>
<dbReference type="NCBIfam" id="TIGR02937">
    <property type="entry name" value="sigma70-ECF"/>
    <property type="match status" value="1"/>
</dbReference>
<evidence type="ECO:0000256" key="3">
    <source>
        <dbReference type="ARBA" id="ARBA00023082"/>
    </source>
</evidence>
<protein>
    <submittedName>
        <fullName evidence="8">RNA polymerase subunit sigma-24</fullName>
    </submittedName>
</protein>
<dbReference type="Proteomes" id="UP001157186">
    <property type="component" value="Unassembled WGS sequence"/>
</dbReference>
<dbReference type="SUPFAM" id="SSF88659">
    <property type="entry name" value="Sigma3 and sigma4 domains of RNA polymerase sigma factors"/>
    <property type="match status" value="1"/>
</dbReference>
<keyword evidence="9" id="KW-1185">Reference proteome</keyword>
<keyword evidence="2" id="KW-0805">Transcription regulation</keyword>
<evidence type="ECO:0000256" key="1">
    <source>
        <dbReference type="ARBA" id="ARBA00010641"/>
    </source>
</evidence>
<dbReference type="Pfam" id="PF08281">
    <property type="entry name" value="Sigma70_r4_2"/>
    <property type="match status" value="1"/>
</dbReference>
<dbReference type="PANTHER" id="PTHR43133:SF8">
    <property type="entry name" value="RNA POLYMERASE SIGMA FACTOR HI_1459-RELATED"/>
    <property type="match status" value="1"/>
</dbReference>
<feature type="domain" description="RNA polymerase sigma factor 70 region 4 type 2" evidence="7">
    <location>
        <begin position="133"/>
        <end position="180"/>
    </location>
</feature>
<evidence type="ECO:0000256" key="5">
    <source>
        <dbReference type="ARBA" id="ARBA00023163"/>
    </source>
</evidence>
<dbReference type="Pfam" id="PF04542">
    <property type="entry name" value="Sigma70_r2"/>
    <property type="match status" value="1"/>
</dbReference>
<dbReference type="InterPro" id="IPR007627">
    <property type="entry name" value="RNA_pol_sigma70_r2"/>
</dbReference>
<dbReference type="EMBL" id="BSST01000001">
    <property type="protein sequence ID" value="GLX78270.1"/>
    <property type="molecule type" value="Genomic_DNA"/>
</dbReference>
<gene>
    <name evidence="8" type="ORF">tinsulaeT_16100</name>
</gene>
<evidence type="ECO:0000256" key="4">
    <source>
        <dbReference type="ARBA" id="ARBA00023125"/>
    </source>
</evidence>
<dbReference type="PANTHER" id="PTHR43133">
    <property type="entry name" value="RNA POLYMERASE ECF-TYPE SIGMA FACTO"/>
    <property type="match status" value="1"/>
</dbReference>
<feature type="domain" description="RNA polymerase sigma-70 region 2" evidence="6">
    <location>
        <begin position="43"/>
        <end position="101"/>
    </location>
</feature>
<dbReference type="InterPro" id="IPR039425">
    <property type="entry name" value="RNA_pol_sigma-70-like"/>
</dbReference>
<organism evidence="8 9">
    <name type="scientific">Thalassotalea insulae</name>
    <dbReference type="NCBI Taxonomy" id="2056778"/>
    <lineage>
        <taxon>Bacteria</taxon>
        <taxon>Pseudomonadati</taxon>
        <taxon>Pseudomonadota</taxon>
        <taxon>Gammaproteobacteria</taxon>
        <taxon>Alteromonadales</taxon>
        <taxon>Colwelliaceae</taxon>
        <taxon>Thalassotalea</taxon>
    </lineage>
</organism>
<evidence type="ECO:0000313" key="8">
    <source>
        <dbReference type="EMBL" id="GLX78270.1"/>
    </source>
</evidence>
<dbReference type="InterPro" id="IPR036388">
    <property type="entry name" value="WH-like_DNA-bd_sf"/>
</dbReference>
<keyword evidence="4" id="KW-0238">DNA-binding</keyword>
<sequence>MKLPSMIKGWLNTATTPERLLEHYVSTGDNCHLVALVEQFNISIYHYLMSLSDKETAEDALQATWLKVMKVQSTTKQHTNVKSWLYTIARNTLIDELRRQQKWQWQTLEDHHLTGCSLSREFESTDRLALFNLAIMQLPFYQREVFIFQQEGFSILEICELTNENFETVKSRLRYARKNLKAMLGNHHE</sequence>
<keyword evidence="3" id="KW-0731">Sigma factor</keyword>
<name>A0ABQ6GQM4_9GAMM</name>
<evidence type="ECO:0000313" key="9">
    <source>
        <dbReference type="Proteomes" id="UP001157186"/>
    </source>
</evidence>
<dbReference type="Gene3D" id="1.10.1740.10">
    <property type="match status" value="1"/>
</dbReference>
<comment type="similarity">
    <text evidence="1">Belongs to the sigma-70 factor family. ECF subfamily.</text>
</comment>
<comment type="caution">
    <text evidence="8">The sequence shown here is derived from an EMBL/GenBank/DDBJ whole genome shotgun (WGS) entry which is preliminary data.</text>
</comment>
<keyword evidence="5" id="KW-0804">Transcription</keyword>
<dbReference type="InterPro" id="IPR014284">
    <property type="entry name" value="RNA_pol_sigma-70_dom"/>
</dbReference>
<dbReference type="SUPFAM" id="SSF88946">
    <property type="entry name" value="Sigma2 domain of RNA polymerase sigma factors"/>
    <property type="match status" value="1"/>
</dbReference>
<evidence type="ECO:0000259" key="7">
    <source>
        <dbReference type="Pfam" id="PF08281"/>
    </source>
</evidence>
<dbReference type="InterPro" id="IPR013249">
    <property type="entry name" value="RNA_pol_sigma70_r4_t2"/>
</dbReference>
<evidence type="ECO:0000256" key="2">
    <source>
        <dbReference type="ARBA" id="ARBA00023015"/>
    </source>
</evidence>
<reference evidence="8 9" key="1">
    <citation type="submission" date="2023-03" db="EMBL/GenBank/DDBJ databases">
        <title>Draft genome sequence of Thalassotalea insulae KCTC 62186T.</title>
        <authorList>
            <person name="Sawabe T."/>
        </authorList>
    </citation>
    <scope>NUCLEOTIDE SEQUENCE [LARGE SCALE GENOMIC DNA]</scope>
    <source>
        <strain evidence="8 9">KCTC 62186</strain>
    </source>
</reference>
<dbReference type="InterPro" id="IPR013325">
    <property type="entry name" value="RNA_pol_sigma_r2"/>
</dbReference>
<proteinExistence type="inferred from homology"/>